<dbReference type="PANTHER" id="PTHR10491:SF4">
    <property type="entry name" value="METHIONINE ADENOSYLTRANSFERASE 2 SUBUNIT BETA"/>
    <property type="match status" value="1"/>
</dbReference>
<feature type="domain" description="RmlD-like substrate binding" evidence="7">
    <location>
        <begin position="3"/>
        <end position="295"/>
    </location>
</feature>
<name>A0A4V4N8Q4_9NEIS</name>
<dbReference type="InterPro" id="IPR036291">
    <property type="entry name" value="NAD(P)-bd_dom_sf"/>
</dbReference>
<dbReference type="PANTHER" id="PTHR10491">
    <property type="entry name" value="DTDP-4-DEHYDRORHAMNOSE REDUCTASE"/>
    <property type="match status" value="1"/>
</dbReference>
<gene>
    <name evidence="8" type="primary">rfbD</name>
    <name evidence="8" type="ORF">E5K04_04140</name>
</gene>
<evidence type="ECO:0000256" key="4">
    <source>
        <dbReference type="ARBA" id="ARBA00017099"/>
    </source>
</evidence>
<keyword evidence="9" id="KW-1185">Reference proteome</keyword>
<dbReference type="Proteomes" id="UP000308891">
    <property type="component" value="Unassembled WGS sequence"/>
</dbReference>
<dbReference type="GO" id="GO:0019305">
    <property type="term" value="P:dTDP-rhamnose biosynthetic process"/>
    <property type="evidence" value="ECO:0007669"/>
    <property type="project" value="UniProtKB-UniPathway"/>
</dbReference>
<dbReference type="AlphaFoldDB" id="A0A4V4N8Q4"/>
<dbReference type="EC" id="1.1.1.133" evidence="3 6"/>
<dbReference type="GO" id="GO:0008831">
    <property type="term" value="F:dTDP-4-dehydrorhamnose reductase activity"/>
    <property type="evidence" value="ECO:0007669"/>
    <property type="project" value="UniProtKB-EC"/>
</dbReference>
<dbReference type="NCBIfam" id="TIGR01214">
    <property type="entry name" value="rmlD"/>
    <property type="match status" value="1"/>
</dbReference>
<comment type="cofactor">
    <cofactor evidence="6">
        <name>Mg(2+)</name>
        <dbReference type="ChEBI" id="CHEBI:18420"/>
    </cofactor>
    <text evidence="6">Binds 1 Mg(2+) ion per monomer.</text>
</comment>
<evidence type="ECO:0000259" key="7">
    <source>
        <dbReference type="Pfam" id="PF04321"/>
    </source>
</evidence>
<evidence type="ECO:0000256" key="2">
    <source>
        <dbReference type="ARBA" id="ARBA00010944"/>
    </source>
</evidence>
<comment type="caution">
    <text evidence="8">The sequence shown here is derived from an EMBL/GenBank/DDBJ whole genome shotgun (WGS) entry which is preliminary data.</text>
</comment>
<dbReference type="InterPro" id="IPR029903">
    <property type="entry name" value="RmlD-like-bd"/>
</dbReference>
<keyword evidence="6 8" id="KW-0560">Oxidoreductase</keyword>
<evidence type="ECO:0000256" key="5">
    <source>
        <dbReference type="ARBA" id="ARBA00048200"/>
    </source>
</evidence>
<evidence type="ECO:0000256" key="3">
    <source>
        <dbReference type="ARBA" id="ARBA00012929"/>
    </source>
</evidence>
<dbReference type="Pfam" id="PF04321">
    <property type="entry name" value="RmlD_sub_bind"/>
    <property type="match status" value="1"/>
</dbReference>
<dbReference type="Gene3D" id="3.90.25.10">
    <property type="entry name" value="UDP-galactose 4-epimerase, domain 1"/>
    <property type="match status" value="1"/>
</dbReference>
<dbReference type="UniPathway" id="UPA00124"/>
<evidence type="ECO:0000256" key="6">
    <source>
        <dbReference type="RuleBase" id="RU364082"/>
    </source>
</evidence>
<dbReference type="OrthoDB" id="9803892at2"/>
<sequence>MPTILVTGAGGQLGFELMRALAPLGTVHAPARAQFDLESPERMRAWLDRVRPDLIVNAAAYTAVDRAESETAHAWAINATAPEVLARWAGEHDAAMVQFSTDYVFDGRAERPYVEMDTAGTQMVYGASKLAGEEAVLADCPRALVLRVSWLYSAFGNNFLHTILRLALERPVLKIVDDQVGAPTSTQLVADTTAHLLRTLLSAGNHAPWGVYHLTAGGEVSWHGFASHIVRELEFTGVKLACTAGNVQPIPSSAWPTPAVRPLNSRLCCDKLTGQFGLNLPHWSHGVSYALAQLQRSGALRVRRWAHGARGD</sequence>
<comment type="function">
    <text evidence="6">Catalyzes the reduction of dTDP-6-deoxy-L-lyxo-4-hexulose to yield dTDP-L-rhamnose.</text>
</comment>
<comment type="catalytic activity">
    <reaction evidence="5 6">
        <text>dTDP-beta-L-rhamnose + NADP(+) = dTDP-4-dehydro-beta-L-rhamnose + NADPH + H(+)</text>
        <dbReference type="Rhea" id="RHEA:21796"/>
        <dbReference type="ChEBI" id="CHEBI:15378"/>
        <dbReference type="ChEBI" id="CHEBI:57510"/>
        <dbReference type="ChEBI" id="CHEBI:57783"/>
        <dbReference type="ChEBI" id="CHEBI:58349"/>
        <dbReference type="ChEBI" id="CHEBI:62830"/>
        <dbReference type="EC" id="1.1.1.133"/>
    </reaction>
</comment>
<reference evidence="8 9" key="1">
    <citation type="submission" date="2019-04" db="EMBL/GenBank/DDBJ databases">
        <title>Crenobacter sp. nov.</title>
        <authorList>
            <person name="Shi S."/>
        </authorList>
    </citation>
    <scope>NUCLEOTIDE SEQUENCE [LARGE SCALE GENOMIC DNA]</scope>
    <source>
        <strain evidence="8 9">GY 70310</strain>
    </source>
</reference>
<comment type="pathway">
    <text evidence="1 6">Carbohydrate biosynthesis; dTDP-L-rhamnose biosynthesis.</text>
</comment>
<evidence type="ECO:0000256" key="1">
    <source>
        <dbReference type="ARBA" id="ARBA00004781"/>
    </source>
</evidence>
<accession>A0A4V4N8Q4</accession>
<evidence type="ECO:0000313" key="9">
    <source>
        <dbReference type="Proteomes" id="UP000308891"/>
    </source>
</evidence>
<comment type="similarity">
    <text evidence="2 6">Belongs to the dTDP-4-dehydrorhamnose reductase family.</text>
</comment>
<evidence type="ECO:0000313" key="8">
    <source>
        <dbReference type="EMBL" id="TIC85383.1"/>
    </source>
</evidence>
<organism evidence="8 9">
    <name type="scientific">Crenobacter intestini</name>
    <dbReference type="NCBI Taxonomy" id="2563443"/>
    <lineage>
        <taxon>Bacteria</taxon>
        <taxon>Pseudomonadati</taxon>
        <taxon>Pseudomonadota</taxon>
        <taxon>Betaproteobacteria</taxon>
        <taxon>Neisseriales</taxon>
        <taxon>Neisseriaceae</taxon>
        <taxon>Crenobacter</taxon>
    </lineage>
</organism>
<dbReference type="EMBL" id="STGJ01000003">
    <property type="protein sequence ID" value="TIC85383.1"/>
    <property type="molecule type" value="Genomic_DNA"/>
</dbReference>
<dbReference type="InterPro" id="IPR005913">
    <property type="entry name" value="dTDP_dehydrorham_reduct"/>
</dbReference>
<dbReference type="SUPFAM" id="SSF51735">
    <property type="entry name" value="NAD(P)-binding Rossmann-fold domains"/>
    <property type="match status" value="1"/>
</dbReference>
<protein>
    <recommendedName>
        <fullName evidence="4 6">dTDP-4-dehydrorhamnose reductase</fullName>
        <ecNumber evidence="3 6">1.1.1.133</ecNumber>
    </recommendedName>
</protein>
<dbReference type="GO" id="GO:0005829">
    <property type="term" value="C:cytosol"/>
    <property type="evidence" value="ECO:0007669"/>
    <property type="project" value="TreeGrafter"/>
</dbReference>
<keyword evidence="6" id="KW-0521">NADP</keyword>
<dbReference type="Gene3D" id="3.40.50.720">
    <property type="entry name" value="NAD(P)-binding Rossmann-like Domain"/>
    <property type="match status" value="1"/>
</dbReference>
<dbReference type="CDD" id="cd05254">
    <property type="entry name" value="dTDP_HR_like_SDR_e"/>
    <property type="match status" value="1"/>
</dbReference>
<proteinExistence type="inferred from homology"/>